<keyword evidence="3" id="KW-1185">Reference proteome</keyword>
<name>A0A6P1BKE4_9BRAD</name>
<proteinExistence type="predicted"/>
<keyword evidence="1" id="KW-0732">Signal</keyword>
<comment type="caution">
    <text evidence="2">The sequence shown here is derived from an EMBL/GenBank/DDBJ whole genome shotgun (WGS) entry which is preliminary data.</text>
</comment>
<evidence type="ECO:0000313" key="2">
    <source>
        <dbReference type="EMBL" id="NEU98644.1"/>
    </source>
</evidence>
<dbReference type="RefSeq" id="WP_163157158.1">
    <property type="nucleotide sequence ID" value="NZ_VKHP01000100.1"/>
</dbReference>
<accession>A0A6P1BKE4</accession>
<protein>
    <submittedName>
        <fullName evidence="2">Transporter</fullName>
    </submittedName>
</protein>
<dbReference type="Pfam" id="PF13557">
    <property type="entry name" value="Phenol_MetA_deg"/>
    <property type="match status" value="1"/>
</dbReference>
<gene>
    <name evidence="2" type="ORF">FNJ47_23150</name>
</gene>
<dbReference type="AlphaFoldDB" id="A0A6P1BKE4"/>
<feature type="signal peptide" evidence="1">
    <location>
        <begin position="1"/>
        <end position="24"/>
    </location>
</feature>
<sequence length="332" mass="35073">MSLKTILRAATLLAAGATFTNAHAYEFGFPGFAQPPGLTIGASAGAPPPGIYSFNQVFTIQGNLTGPGNTLLNPTGTKTGVQAAIEANGFLFVPGWTFLGGTYDAVLVQPFIMDSVGSPVNAQAAGMHNTYIVPVELSWKLGDSGFFVKSGLGMYVPDGTKTGINGLGNVGNPWWTFQPELIVSYLKDGWNLTAFLYDELNTRSTVTSYQSGDVFHAEFTAAKTIGNWTVGPVAYYVGQVTDDKSSAFYNGAVNVNRYNKWAVGGMVGYNFGPAALTVWAFEDVSANASRGTPLAGIDSATVSKGASVFANLSFRLWGPDAPSTPTQPKFHK</sequence>
<dbReference type="InterPro" id="IPR025737">
    <property type="entry name" value="FApF"/>
</dbReference>
<dbReference type="Proteomes" id="UP000468531">
    <property type="component" value="Unassembled WGS sequence"/>
</dbReference>
<evidence type="ECO:0000313" key="3">
    <source>
        <dbReference type="Proteomes" id="UP000468531"/>
    </source>
</evidence>
<feature type="chain" id="PRO_5026984837" evidence="1">
    <location>
        <begin position="25"/>
        <end position="332"/>
    </location>
</feature>
<dbReference type="EMBL" id="VKHP01000100">
    <property type="protein sequence ID" value="NEU98644.1"/>
    <property type="molecule type" value="Genomic_DNA"/>
</dbReference>
<evidence type="ECO:0000256" key="1">
    <source>
        <dbReference type="SAM" id="SignalP"/>
    </source>
</evidence>
<reference evidence="2 3" key="1">
    <citation type="journal article" date="2020" name="Arch. Microbiol.">
        <title>Bradyrhizobium uaiense sp. nov., a new highly efficient cowpea symbiont.</title>
        <authorList>
            <person name="Cabral Michel D."/>
            <person name="Azarias Guimaraes A."/>
            <person name="Martins da Costa E."/>
            <person name="Soares de Carvalho T."/>
            <person name="Balsanelli E."/>
            <person name="Willems A."/>
            <person name="Maltempi de Souza E."/>
            <person name="de Souza Moreira F.M."/>
        </authorList>
    </citation>
    <scope>NUCLEOTIDE SEQUENCE [LARGE SCALE GENOMIC DNA]</scope>
    <source>
        <strain evidence="2 3">UFLA 03-164</strain>
    </source>
</reference>
<organism evidence="2 3">
    <name type="scientific">Bradyrhizobium uaiense</name>
    <dbReference type="NCBI Taxonomy" id="2594946"/>
    <lineage>
        <taxon>Bacteria</taxon>
        <taxon>Pseudomonadati</taxon>
        <taxon>Pseudomonadota</taxon>
        <taxon>Alphaproteobacteria</taxon>
        <taxon>Hyphomicrobiales</taxon>
        <taxon>Nitrobacteraceae</taxon>
        <taxon>Bradyrhizobium</taxon>
    </lineage>
</organism>